<dbReference type="GO" id="GO:0005524">
    <property type="term" value="F:ATP binding"/>
    <property type="evidence" value="ECO:0007669"/>
    <property type="project" value="UniProtKB-KW"/>
</dbReference>
<dbReference type="InterPro" id="IPR004358">
    <property type="entry name" value="Sig_transdc_His_kin-like_C"/>
</dbReference>
<dbReference type="GO" id="GO:0000155">
    <property type="term" value="F:phosphorelay sensor kinase activity"/>
    <property type="evidence" value="ECO:0007669"/>
    <property type="project" value="InterPro"/>
</dbReference>
<dbReference type="FunFam" id="1.10.287.130:FF:000038">
    <property type="entry name" value="Sensory transduction histidine kinase"/>
    <property type="match status" value="1"/>
</dbReference>
<dbReference type="PANTHER" id="PTHR43711:SF29">
    <property type="entry name" value="HISTIDINE KINASE"/>
    <property type="match status" value="1"/>
</dbReference>
<dbReference type="Pfam" id="PF02518">
    <property type="entry name" value="HATPase_c"/>
    <property type="match status" value="1"/>
</dbReference>
<dbReference type="PRINTS" id="PR00344">
    <property type="entry name" value="BCTRLSENSOR"/>
</dbReference>
<keyword evidence="9" id="KW-0902">Two-component regulatory system</keyword>
<proteinExistence type="predicted"/>
<comment type="catalytic activity">
    <reaction evidence="1">
        <text>ATP + protein L-histidine = ADP + protein N-phospho-L-histidine.</text>
        <dbReference type="EC" id="2.7.13.3"/>
    </reaction>
</comment>
<dbReference type="SMART" id="SM00388">
    <property type="entry name" value="HisKA"/>
    <property type="match status" value="1"/>
</dbReference>
<sequence length="592" mass="67511">MLLFRHRSIKDKLSVIILMTSAAVLLLTATAFLLNELYSQRRTMVADMLILAELVSLNSMAALLFNDPRASEENMTAIKANPHIVQAHIFSANGQLFASYYRHPKNEFLISYLSLTQLDEQFEEDISQDNVKMGYYFHRDHLNIFKKIYFENEFIGVVFLRSDLEALKVRLWWGGIIVLSAMLLSLILAFFMGSRLQRIITQPLDKLLNTIKEVTRNKDYALRSEKNSEDELGRLIDGFNDMLAQIEARDLKLAAYRDHLAEMVLLRTSELQEARDQALAANKAKSIFLANMSHEIRTPMNAMLGYTQILQRHSNLNPEQHQALKIIQNSGDHLLGLINDILDISKIEAGAMLLRPENFYLKELIEDISAMFKIRCEQKNLAWWVEHEIPENMLVYADQIKLRQVLINLLGNAVKFTEQGSIILRVNMLENDYYQFDVIDTGPGISEGEQDTIFEPFHQAQSGLEKGGTGLGLAISRRQVELMGGEIRVFSKANQGACFTLCLPLPKGTGFVEKRSDQALYARLKSTCQVNALVVSNSQFKPYQATQELRLERASSIKSVKCCQLSNTKYCIRVRNCSKNVRLDGHKRRTFS</sequence>
<dbReference type="Pfam" id="PF00672">
    <property type="entry name" value="HAMP"/>
    <property type="match status" value="1"/>
</dbReference>
<evidence type="ECO:0000256" key="12">
    <source>
        <dbReference type="SAM" id="Phobius"/>
    </source>
</evidence>
<dbReference type="PANTHER" id="PTHR43711">
    <property type="entry name" value="TWO-COMPONENT HISTIDINE KINASE"/>
    <property type="match status" value="1"/>
</dbReference>
<dbReference type="InterPro" id="IPR003660">
    <property type="entry name" value="HAMP_dom"/>
</dbReference>
<keyword evidence="7" id="KW-0418">Kinase</keyword>
<feature type="transmembrane region" description="Helical" evidence="12">
    <location>
        <begin position="12"/>
        <end position="34"/>
    </location>
</feature>
<dbReference type="Gene3D" id="1.10.287.130">
    <property type="match status" value="1"/>
</dbReference>
<organism evidence="15 16">
    <name type="scientific">Thioflexithrix psekupsensis</name>
    <dbReference type="NCBI Taxonomy" id="1570016"/>
    <lineage>
        <taxon>Bacteria</taxon>
        <taxon>Pseudomonadati</taxon>
        <taxon>Pseudomonadota</taxon>
        <taxon>Gammaproteobacteria</taxon>
        <taxon>Thiotrichales</taxon>
        <taxon>Thioflexithrix</taxon>
    </lineage>
</organism>
<dbReference type="CDD" id="cd16922">
    <property type="entry name" value="HATPase_EvgS-ArcB-TorS-like"/>
    <property type="match status" value="1"/>
</dbReference>
<dbReference type="SMART" id="SM00304">
    <property type="entry name" value="HAMP"/>
    <property type="match status" value="1"/>
</dbReference>
<evidence type="ECO:0000256" key="9">
    <source>
        <dbReference type="ARBA" id="ARBA00023012"/>
    </source>
</evidence>
<dbReference type="Gene3D" id="3.30.565.10">
    <property type="entry name" value="Histidine kinase-like ATPase, C-terminal domain"/>
    <property type="match status" value="1"/>
</dbReference>
<dbReference type="Gene3D" id="6.10.340.10">
    <property type="match status" value="1"/>
</dbReference>
<keyword evidence="16" id="KW-1185">Reference proteome</keyword>
<dbReference type="InterPro" id="IPR050736">
    <property type="entry name" value="Sensor_HK_Regulatory"/>
</dbReference>
<evidence type="ECO:0000259" key="13">
    <source>
        <dbReference type="PROSITE" id="PS50109"/>
    </source>
</evidence>
<evidence type="ECO:0000256" key="11">
    <source>
        <dbReference type="ARBA" id="ARBA00023306"/>
    </source>
</evidence>
<evidence type="ECO:0000256" key="3">
    <source>
        <dbReference type="ARBA" id="ARBA00012438"/>
    </source>
</evidence>
<dbReference type="SUPFAM" id="SSF55874">
    <property type="entry name" value="ATPase domain of HSP90 chaperone/DNA topoisomerase II/histidine kinase"/>
    <property type="match status" value="1"/>
</dbReference>
<dbReference type="InterPro" id="IPR036890">
    <property type="entry name" value="HATPase_C_sf"/>
</dbReference>
<keyword evidence="4" id="KW-0597">Phosphoprotein</keyword>
<dbReference type="InterPro" id="IPR036097">
    <property type="entry name" value="HisK_dim/P_sf"/>
</dbReference>
<keyword evidence="10 12" id="KW-0472">Membrane</keyword>
<dbReference type="Pfam" id="PF17152">
    <property type="entry name" value="CHASE8"/>
    <property type="match status" value="1"/>
</dbReference>
<evidence type="ECO:0000313" key="16">
    <source>
        <dbReference type="Proteomes" id="UP000194798"/>
    </source>
</evidence>
<feature type="domain" description="HAMP" evidence="14">
    <location>
        <begin position="198"/>
        <end position="251"/>
    </location>
</feature>
<keyword evidence="8" id="KW-0067">ATP-binding</keyword>
<reference evidence="15 16" key="1">
    <citation type="submission" date="2016-12" db="EMBL/GenBank/DDBJ databases">
        <title>Thioflexothrix psekupsii D3 genome sequencing and assembly.</title>
        <authorList>
            <person name="Fomenkov A."/>
            <person name="Vincze T."/>
            <person name="Grabovich M."/>
            <person name="Anton B.P."/>
            <person name="Dubinina G."/>
            <person name="Orlova M."/>
            <person name="Belousova E."/>
            <person name="Roberts R.J."/>
        </authorList>
    </citation>
    <scope>NUCLEOTIDE SEQUENCE [LARGE SCALE GENOMIC DNA]</scope>
    <source>
        <strain evidence="15">D3</strain>
    </source>
</reference>
<dbReference type="InterPro" id="IPR003594">
    <property type="entry name" value="HATPase_dom"/>
</dbReference>
<gene>
    <name evidence="15" type="ORF">TPSD3_11225</name>
</gene>
<dbReference type="EC" id="2.7.13.3" evidence="3"/>
<comment type="caution">
    <text evidence="15">The sequence shown here is derived from an EMBL/GenBank/DDBJ whole genome shotgun (WGS) entry which is preliminary data.</text>
</comment>
<dbReference type="InterPro" id="IPR033417">
    <property type="entry name" value="CHASE8"/>
</dbReference>
<feature type="transmembrane region" description="Helical" evidence="12">
    <location>
        <begin position="46"/>
        <end position="65"/>
    </location>
</feature>
<evidence type="ECO:0000256" key="2">
    <source>
        <dbReference type="ARBA" id="ARBA00004370"/>
    </source>
</evidence>
<dbReference type="SUPFAM" id="SSF158472">
    <property type="entry name" value="HAMP domain-like"/>
    <property type="match status" value="1"/>
</dbReference>
<evidence type="ECO:0000256" key="1">
    <source>
        <dbReference type="ARBA" id="ARBA00000085"/>
    </source>
</evidence>
<accession>A0A251X739</accession>
<comment type="subcellular location">
    <subcellularLocation>
        <location evidence="2">Membrane</location>
    </subcellularLocation>
</comment>
<dbReference type="CDD" id="cd00082">
    <property type="entry name" value="HisKA"/>
    <property type="match status" value="1"/>
</dbReference>
<dbReference type="Proteomes" id="UP000194798">
    <property type="component" value="Unassembled WGS sequence"/>
</dbReference>
<evidence type="ECO:0000256" key="7">
    <source>
        <dbReference type="ARBA" id="ARBA00022777"/>
    </source>
</evidence>
<dbReference type="GO" id="GO:0016020">
    <property type="term" value="C:membrane"/>
    <property type="evidence" value="ECO:0007669"/>
    <property type="project" value="UniProtKB-SubCell"/>
</dbReference>
<dbReference type="FunFam" id="3.30.565.10:FF:000010">
    <property type="entry name" value="Sensor histidine kinase RcsC"/>
    <property type="match status" value="1"/>
</dbReference>
<dbReference type="PROSITE" id="PS50885">
    <property type="entry name" value="HAMP"/>
    <property type="match status" value="1"/>
</dbReference>
<keyword evidence="12" id="KW-0812">Transmembrane</keyword>
<evidence type="ECO:0000256" key="4">
    <source>
        <dbReference type="ARBA" id="ARBA00022553"/>
    </source>
</evidence>
<evidence type="ECO:0000256" key="8">
    <source>
        <dbReference type="ARBA" id="ARBA00022840"/>
    </source>
</evidence>
<keyword evidence="11" id="KW-0131">Cell cycle</keyword>
<dbReference type="PROSITE" id="PS50109">
    <property type="entry name" value="HIS_KIN"/>
    <property type="match status" value="1"/>
</dbReference>
<dbReference type="EMBL" id="MSLT01000018">
    <property type="protein sequence ID" value="OUD13204.1"/>
    <property type="molecule type" value="Genomic_DNA"/>
</dbReference>
<evidence type="ECO:0000256" key="5">
    <source>
        <dbReference type="ARBA" id="ARBA00022679"/>
    </source>
</evidence>
<feature type="transmembrane region" description="Helical" evidence="12">
    <location>
        <begin position="171"/>
        <end position="192"/>
    </location>
</feature>
<evidence type="ECO:0000256" key="10">
    <source>
        <dbReference type="ARBA" id="ARBA00023136"/>
    </source>
</evidence>
<protein>
    <recommendedName>
        <fullName evidence="3">histidine kinase</fullName>
        <ecNumber evidence="3">2.7.13.3</ecNumber>
    </recommendedName>
</protein>
<dbReference type="AlphaFoldDB" id="A0A251X739"/>
<keyword evidence="5" id="KW-0808">Transferase</keyword>
<dbReference type="InterPro" id="IPR005467">
    <property type="entry name" value="His_kinase_dom"/>
</dbReference>
<dbReference type="SUPFAM" id="SSF47384">
    <property type="entry name" value="Homodimeric domain of signal transducing histidine kinase"/>
    <property type="match status" value="1"/>
</dbReference>
<evidence type="ECO:0000313" key="15">
    <source>
        <dbReference type="EMBL" id="OUD13204.1"/>
    </source>
</evidence>
<keyword evidence="12" id="KW-1133">Transmembrane helix</keyword>
<dbReference type="Pfam" id="PF00512">
    <property type="entry name" value="HisKA"/>
    <property type="match status" value="1"/>
</dbReference>
<feature type="domain" description="Histidine kinase" evidence="13">
    <location>
        <begin position="291"/>
        <end position="507"/>
    </location>
</feature>
<dbReference type="InterPro" id="IPR003661">
    <property type="entry name" value="HisK_dim/P_dom"/>
</dbReference>
<evidence type="ECO:0000259" key="14">
    <source>
        <dbReference type="PROSITE" id="PS50885"/>
    </source>
</evidence>
<keyword evidence="6" id="KW-0547">Nucleotide-binding</keyword>
<dbReference type="RefSeq" id="WP_086488650.1">
    <property type="nucleotide sequence ID" value="NZ_MSLT01000018.1"/>
</dbReference>
<dbReference type="SMART" id="SM00387">
    <property type="entry name" value="HATPase_c"/>
    <property type="match status" value="1"/>
</dbReference>
<name>A0A251X739_9GAMM</name>
<dbReference type="CDD" id="cd06225">
    <property type="entry name" value="HAMP"/>
    <property type="match status" value="1"/>
</dbReference>
<evidence type="ECO:0000256" key="6">
    <source>
        <dbReference type="ARBA" id="ARBA00022741"/>
    </source>
</evidence>